<evidence type="ECO:0000259" key="6">
    <source>
        <dbReference type="SMART" id="SM00436"/>
    </source>
</evidence>
<dbReference type="InterPro" id="IPR013497">
    <property type="entry name" value="Topo_IA_cen"/>
</dbReference>
<keyword evidence="8" id="KW-1185">Reference proteome</keyword>
<proteinExistence type="predicted"/>
<accession>A0A0U4YHJ7</accession>
<dbReference type="InterPro" id="IPR023405">
    <property type="entry name" value="Topo_IA_core_domain"/>
</dbReference>
<feature type="domain" description="DNA topoisomerase type IA" evidence="6">
    <location>
        <begin position="111"/>
        <end position="187"/>
    </location>
</feature>
<protein>
    <recommendedName>
        <fullName evidence="5">Omega-protein</fullName>
    </recommendedName>
    <alternativeName>
        <fullName evidence="4">Relaxing enzyme</fullName>
    </alternativeName>
    <alternativeName>
        <fullName evidence="2">Swivelase</fullName>
    </alternativeName>
    <alternativeName>
        <fullName evidence="3">Untwisting enzyme</fullName>
    </alternativeName>
</protein>
<dbReference type="InterPro" id="IPR006171">
    <property type="entry name" value="TOPRIM_dom"/>
</dbReference>
<evidence type="ECO:0000256" key="2">
    <source>
        <dbReference type="ARBA" id="ARBA00030003"/>
    </source>
</evidence>
<gene>
    <name evidence="7" type="ORF">XAC3562_1200006</name>
</gene>
<reference evidence="7 8" key="1">
    <citation type="submission" date="2014-09" db="EMBL/GenBank/DDBJ databases">
        <authorList>
            <person name="Regsiter A."/>
        </authorList>
    </citation>
    <scope>NUCLEOTIDE SEQUENCE [LARGE SCALE GENOMIC DNA]</scope>
</reference>
<dbReference type="InterPro" id="IPR003601">
    <property type="entry name" value="Topo_IA_2"/>
</dbReference>
<comment type="caution">
    <text evidence="7">The sequence shown here is derived from an EMBL/GenBank/DDBJ whole genome shotgun (WGS) entry which is preliminary data.</text>
</comment>
<dbReference type="Proteomes" id="UP000052230">
    <property type="component" value="Unassembled WGS sequence"/>
</dbReference>
<dbReference type="Pfam" id="PF01751">
    <property type="entry name" value="Toprim"/>
    <property type="match status" value="1"/>
</dbReference>
<dbReference type="InterPro" id="IPR013826">
    <property type="entry name" value="Topo_IA_cen_sub3"/>
</dbReference>
<organism evidence="7 8">
    <name type="scientific">Xanthomonas citri pv. citri</name>
    <dbReference type="NCBI Taxonomy" id="611301"/>
    <lineage>
        <taxon>Bacteria</taxon>
        <taxon>Pseudomonadati</taxon>
        <taxon>Pseudomonadota</taxon>
        <taxon>Gammaproteobacteria</taxon>
        <taxon>Lysobacterales</taxon>
        <taxon>Lysobacteraceae</taxon>
        <taxon>Xanthomonas</taxon>
    </lineage>
</organism>
<dbReference type="Gene3D" id="1.10.460.10">
    <property type="entry name" value="Topoisomerase I, domain 2"/>
    <property type="match status" value="1"/>
</dbReference>
<sequence>MAAHLFVIEAPGKRKGLSGVLWRAGLRDVEVLATVGHIGANPDGLKPLAIDEHYRELAYRLRPDRERIAAEIGAAARHAKHVYLATDDDQEGDVIARDVLRFCIGEEDRGKALRVRLKSLTSAEVQAALAAAEPFDELSAARGDARRVLDRMIGSLSSDAGAVGRVQGSMLILLEQLHPVVGVMTYTMPAADGGGDWVAREPVYAGAPIPEAGEVEGRAEPGRREMATLGARPMNHDDILLSASLRTGGELREVSSAMQQLYERGKISYPRAKDHAITRESFRRVEALARINGAGFDPARFRAIRELGGEHAHEAPNPTALDIPVNRDMDQLGFGDRVLVHVVRNLIDCGIPCQLETPRLVDLAGLDSAVANLRWHRVLPTGERLWEPEPVEAGFKAWTKEQSLLHFMSRNGLGRPSTVLNHVEKFLSRDLTDDGFDLTAKGKAWCQHVGEIFGHQNIAAMVENYLDDNKKIPSEMVGDMIELCGLNNRGSAFSQTGHDYDQADENDAGYLP</sequence>
<dbReference type="PANTHER" id="PTHR42785">
    <property type="entry name" value="DNA TOPOISOMERASE, TYPE IA, CORE"/>
    <property type="match status" value="1"/>
</dbReference>
<dbReference type="PANTHER" id="PTHR42785:SF1">
    <property type="entry name" value="DNA TOPOISOMERASE"/>
    <property type="match status" value="1"/>
</dbReference>
<evidence type="ECO:0000256" key="4">
    <source>
        <dbReference type="ARBA" id="ARBA00032235"/>
    </source>
</evidence>
<keyword evidence="1 7" id="KW-0413">Isomerase</keyword>
<evidence type="ECO:0000256" key="5">
    <source>
        <dbReference type="ARBA" id="ARBA00032877"/>
    </source>
</evidence>
<dbReference type="Gene3D" id="1.10.290.10">
    <property type="entry name" value="Topoisomerase I, domain 4"/>
    <property type="match status" value="1"/>
</dbReference>
<dbReference type="Gene3D" id="3.40.50.140">
    <property type="match status" value="1"/>
</dbReference>
<name>A0A0U4YHJ7_XANCI</name>
<dbReference type="GO" id="GO:0003917">
    <property type="term" value="F:DNA topoisomerase type I (single strand cut, ATP-independent) activity"/>
    <property type="evidence" value="ECO:0007669"/>
    <property type="project" value="InterPro"/>
</dbReference>
<dbReference type="InterPro" id="IPR000380">
    <property type="entry name" value="Topo_IA"/>
</dbReference>
<dbReference type="AlphaFoldDB" id="A0A0U4YHJ7"/>
<dbReference type="PRINTS" id="PR00417">
    <property type="entry name" value="PRTPISMRASEI"/>
</dbReference>
<dbReference type="SMART" id="SM00436">
    <property type="entry name" value="TOP1Bc"/>
    <property type="match status" value="1"/>
</dbReference>
<dbReference type="GO" id="GO:0003677">
    <property type="term" value="F:DNA binding"/>
    <property type="evidence" value="ECO:0007669"/>
    <property type="project" value="InterPro"/>
</dbReference>
<dbReference type="GO" id="GO:0006265">
    <property type="term" value="P:DNA topological change"/>
    <property type="evidence" value="ECO:0007669"/>
    <property type="project" value="InterPro"/>
</dbReference>
<evidence type="ECO:0000313" key="8">
    <source>
        <dbReference type="Proteomes" id="UP000052230"/>
    </source>
</evidence>
<evidence type="ECO:0000256" key="3">
    <source>
        <dbReference type="ARBA" id="ARBA00031985"/>
    </source>
</evidence>
<evidence type="ECO:0000313" key="7">
    <source>
        <dbReference type="EMBL" id="CEG14684.1"/>
    </source>
</evidence>
<evidence type="ECO:0000256" key="1">
    <source>
        <dbReference type="ARBA" id="ARBA00023235"/>
    </source>
</evidence>
<dbReference type="EMBL" id="CCXZ01000025">
    <property type="protein sequence ID" value="CEG14684.1"/>
    <property type="molecule type" value="Genomic_DNA"/>
</dbReference>
<dbReference type="SUPFAM" id="SSF56712">
    <property type="entry name" value="Prokaryotic type I DNA topoisomerase"/>
    <property type="match status" value="1"/>
</dbReference>
<dbReference type="Gene3D" id="2.60.510.20">
    <property type="match status" value="1"/>
</dbReference>
<dbReference type="InterPro" id="IPR013824">
    <property type="entry name" value="Topo_IA_cen_sub1"/>
</dbReference>